<protein>
    <recommendedName>
        <fullName evidence="2">Lipoprotein</fullName>
    </recommendedName>
</protein>
<comment type="caution">
    <text evidence="1">The sequence shown here is derived from an EMBL/GenBank/DDBJ whole genome shotgun (WGS) entry which is preliminary data.</text>
</comment>
<dbReference type="PROSITE" id="PS51257">
    <property type="entry name" value="PROKAR_LIPOPROTEIN"/>
    <property type="match status" value="1"/>
</dbReference>
<dbReference type="EMBL" id="DTKQ01000043">
    <property type="protein sequence ID" value="HGZ79489.1"/>
    <property type="molecule type" value="Genomic_DNA"/>
</dbReference>
<sequence length="177" mass="19277">MRGMLVFITAVMVVLFASCGGILPTGPKPEDLAKGLADKMMELIQSGEVTGEDFFELIYVPSEDRSNSDVLYQVAGAYLFVGLMVVFPSTPTSINVAGVSKIETKLMPWITDGKPAFVKDVYSVTYVCTRNASTTVVNFPMITVQNENKGYFFTVYVKETGGATQVAWYPDSPLMGP</sequence>
<reference evidence="1" key="1">
    <citation type="journal article" date="2020" name="mSystems">
        <title>Genome- and Community-Level Interaction Insights into Carbon Utilization and Element Cycling Functions of Hydrothermarchaeota in Hydrothermal Sediment.</title>
        <authorList>
            <person name="Zhou Z."/>
            <person name="Liu Y."/>
            <person name="Xu W."/>
            <person name="Pan J."/>
            <person name="Luo Z.H."/>
            <person name="Li M."/>
        </authorList>
    </citation>
    <scope>NUCLEOTIDE SEQUENCE [LARGE SCALE GENOMIC DNA]</scope>
    <source>
        <strain evidence="1">SpSt-86</strain>
    </source>
</reference>
<evidence type="ECO:0008006" key="2">
    <source>
        <dbReference type="Google" id="ProtNLM"/>
    </source>
</evidence>
<organism evidence="1">
    <name type="scientific">Pseudothermotoga hypogea</name>
    <dbReference type="NCBI Taxonomy" id="57487"/>
    <lineage>
        <taxon>Bacteria</taxon>
        <taxon>Thermotogati</taxon>
        <taxon>Thermotogota</taxon>
        <taxon>Thermotogae</taxon>
        <taxon>Thermotogales</taxon>
        <taxon>Thermotogaceae</taxon>
        <taxon>Pseudothermotoga</taxon>
    </lineage>
</organism>
<evidence type="ECO:0000313" key="1">
    <source>
        <dbReference type="EMBL" id="HGZ79489.1"/>
    </source>
</evidence>
<accession>A0A832MN24</accession>
<proteinExistence type="predicted"/>
<dbReference type="AlphaFoldDB" id="A0A832MN24"/>
<name>A0A832MN24_9THEM</name>
<gene>
    <name evidence="1" type="ORF">ENW55_05860</name>
</gene>